<evidence type="ECO:0000313" key="3">
    <source>
        <dbReference type="Proteomes" id="UP001633002"/>
    </source>
</evidence>
<organism evidence="2 3">
    <name type="scientific">Riccia sorocarpa</name>
    <dbReference type="NCBI Taxonomy" id="122646"/>
    <lineage>
        <taxon>Eukaryota</taxon>
        <taxon>Viridiplantae</taxon>
        <taxon>Streptophyta</taxon>
        <taxon>Embryophyta</taxon>
        <taxon>Marchantiophyta</taxon>
        <taxon>Marchantiopsida</taxon>
        <taxon>Marchantiidae</taxon>
        <taxon>Marchantiales</taxon>
        <taxon>Ricciaceae</taxon>
        <taxon>Riccia</taxon>
    </lineage>
</organism>
<dbReference type="EMBL" id="JBJQOH010000007">
    <property type="protein sequence ID" value="KAL3681250.1"/>
    <property type="molecule type" value="Genomic_DNA"/>
</dbReference>
<evidence type="ECO:0000256" key="1">
    <source>
        <dbReference type="SAM" id="MobiDB-lite"/>
    </source>
</evidence>
<gene>
    <name evidence="2" type="ORF">R1sor_024206</name>
</gene>
<accession>A0ABD3GT26</accession>
<name>A0ABD3GT26_9MARC</name>
<dbReference type="Proteomes" id="UP001633002">
    <property type="component" value="Unassembled WGS sequence"/>
</dbReference>
<dbReference type="AlphaFoldDB" id="A0ABD3GT26"/>
<feature type="region of interest" description="Disordered" evidence="1">
    <location>
        <begin position="43"/>
        <end position="86"/>
    </location>
</feature>
<evidence type="ECO:0000313" key="2">
    <source>
        <dbReference type="EMBL" id="KAL3681250.1"/>
    </source>
</evidence>
<keyword evidence="3" id="KW-1185">Reference proteome</keyword>
<sequence length="147" mass="16919">MFSLRRRVHMKVLPSLQGSTRQKEKVMVATIFSDLKSFEKNLPKSKVKRKTEDTIETNSPKAVGKRKADDTAEASTPKKPRNIKAKPVKSVDVDAMKRLPKKEEEKLMKIDFNKFMSMYPFGTNAIFPISVEKIMEALSIYFLSEYQ</sequence>
<protein>
    <submittedName>
        <fullName evidence="2">Uncharacterized protein</fullName>
    </submittedName>
</protein>
<comment type="caution">
    <text evidence="2">The sequence shown here is derived from an EMBL/GenBank/DDBJ whole genome shotgun (WGS) entry which is preliminary data.</text>
</comment>
<proteinExistence type="predicted"/>
<reference evidence="2 3" key="1">
    <citation type="submission" date="2024-09" db="EMBL/GenBank/DDBJ databases">
        <title>Chromosome-scale assembly of Riccia sorocarpa.</title>
        <authorList>
            <person name="Paukszto L."/>
        </authorList>
    </citation>
    <scope>NUCLEOTIDE SEQUENCE [LARGE SCALE GENOMIC DNA]</scope>
    <source>
        <strain evidence="2">LP-2024</strain>
        <tissue evidence="2">Aerial parts of the thallus</tissue>
    </source>
</reference>